<dbReference type="AlphaFoldDB" id="A0A2M8QFQ2"/>
<dbReference type="Proteomes" id="UP000230790">
    <property type="component" value="Unassembled WGS sequence"/>
</dbReference>
<sequence length="71" mass="7844">MFTYLDTTYAKLRYEEMLKEAEEHRLIARATAQNPGALQRAFAALARVFAPNRASAESAPVSAMRKGLAAE</sequence>
<proteinExistence type="predicted"/>
<evidence type="ECO:0000313" key="1">
    <source>
        <dbReference type="EMBL" id="PJF48637.1"/>
    </source>
</evidence>
<name>A0A2M8QFQ2_9CHLR</name>
<gene>
    <name evidence="1" type="ORF">CUN48_02400</name>
</gene>
<dbReference type="EMBL" id="PGTN01000009">
    <property type="protein sequence ID" value="PJF48637.1"/>
    <property type="molecule type" value="Genomic_DNA"/>
</dbReference>
<comment type="caution">
    <text evidence="1">The sequence shown here is derived from an EMBL/GenBank/DDBJ whole genome shotgun (WGS) entry which is preliminary data.</text>
</comment>
<protein>
    <submittedName>
        <fullName evidence="1">Uncharacterized protein</fullName>
    </submittedName>
</protein>
<reference evidence="1 2" key="1">
    <citation type="submission" date="2017-11" db="EMBL/GenBank/DDBJ databases">
        <title>Evolution of Phototrophy in the Chloroflexi Phylum Driven by Horizontal Gene Transfer.</title>
        <authorList>
            <person name="Ward L.M."/>
            <person name="Hemp J."/>
            <person name="Shih P.M."/>
            <person name="Mcglynn S.E."/>
            <person name="Fischer W."/>
        </authorList>
    </citation>
    <scope>NUCLEOTIDE SEQUENCE [LARGE SCALE GENOMIC DNA]</scope>
    <source>
        <strain evidence="1">JP3_7</strain>
    </source>
</reference>
<evidence type="ECO:0000313" key="2">
    <source>
        <dbReference type="Proteomes" id="UP000230790"/>
    </source>
</evidence>
<accession>A0A2M8QFQ2</accession>
<organism evidence="1 2">
    <name type="scientific">Candidatus Thermofonsia Clade 3 bacterium</name>
    <dbReference type="NCBI Taxonomy" id="2364212"/>
    <lineage>
        <taxon>Bacteria</taxon>
        <taxon>Bacillati</taxon>
        <taxon>Chloroflexota</taxon>
        <taxon>Candidatus Thermofontia</taxon>
        <taxon>Candidatus Thermofonsia Clade 3</taxon>
    </lineage>
</organism>